<feature type="domain" description="Prohead serine protease" evidence="5">
    <location>
        <begin position="47"/>
        <end position="197"/>
    </location>
</feature>
<feature type="region of interest" description="Disordered" evidence="4">
    <location>
        <begin position="1"/>
        <end position="25"/>
    </location>
</feature>
<dbReference type="NCBIfam" id="TIGR01543">
    <property type="entry name" value="proheadase_HK97"/>
    <property type="match status" value="1"/>
</dbReference>
<organism evidence="6">
    <name type="scientific">marine sediment metagenome</name>
    <dbReference type="NCBI Taxonomy" id="412755"/>
    <lineage>
        <taxon>unclassified sequences</taxon>
        <taxon>metagenomes</taxon>
        <taxon>ecological metagenomes</taxon>
    </lineage>
</organism>
<accession>A0A0F9K4F4</accession>
<protein>
    <recommendedName>
        <fullName evidence="5">Prohead serine protease domain-containing protein</fullName>
    </recommendedName>
</protein>
<comment type="caution">
    <text evidence="6">The sequence shown here is derived from an EMBL/GenBank/DDBJ whole genome shotgun (WGS) entry which is preliminary data.</text>
</comment>
<evidence type="ECO:0000256" key="3">
    <source>
        <dbReference type="ARBA" id="ARBA00022801"/>
    </source>
</evidence>
<evidence type="ECO:0000313" key="6">
    <source>
        <dbReference type="EMBL" id="KKM76833.1"/>
    </source>
</evidence>
<evidence type="ECO:0000256" key="1">
    <source>
        <dbReference type="ARBA" id="ARBA00022612"/>
    </source>
</evidence>
<evidence type="ECO:0000259" key="5">
    <source>
        <dbReference type="Pfam" id="PF04586"/>
    </source>
</evidence>
<proteinExistence type="predicted"/>
<keyword evidence="3" id="KW-0378">Hydrolase</keyword>
<dbReference type="EMBL" id="LAZR01008738">
    <property type="protein sequence ID" value="KKM76833.1"/>
    <property type="molecule type" value="Genomic_DNA"/>
</dbReference>
<evidence type="ECO:0000256" key="4">
    <source>
        <dbReference type="SAM" id="MobiDB-lite"/>
    </source>
</evidence>
<evidence type="ECO:0000256" key="2">
    <source>
        <dbReference type="ARBA" id="ARBA00022670"/>
    </source>
</evidence>
<reference evidence="6" key="1">
    <citation type="journal article" date="2015" name="Nature">
        <title>Complex archaea that bridge the gap between prokaryotes and eukaryotes.</title>
        <authorList>
            <person name="Spang A."/>
            <person name="Saw J.H."/>
            <person name="Jorgensen S.L."/>
            <person name="Zaremba-Niedzwiedzka K."/>
            <person name="Martijn J."/>
            <person name="Lind A.E."/>
            <person name="van Eijk R."/>
            <person name="Schleper C."/>
            <person name="Guy L."/>
            <person name="Ettema T.J."/>
        </authorList>
    </citation>
    <scope>NUCLEOTIDE SEQUENCE</scope>
</reference>
<dbReference type="Pfam" id="PF04586">
    <property type="entry name" value="Peptidase_S78"/>
    <property type="match status" value="1"/>
</dbReference>
<dbReference type="GO" id="GO:0008233">
    <property type="term" value="F:peptidase activity"/>
    <property type="evidence" value="ECO:0007669"/>
    <property type="project" value="UniProtKB-KW"/>
</dbReference>
<name>A0A0F9K4F4_9ZZZZ</name>
<keyword evidence="2" id="KW-0645">Protease</keyword>
<gene>
    <name evidence="6" type="ORF">LCGC14_1376100</name>
</gene>
<dbReference type="AlphaFoldDB" id="A0A0F9K4F4"/>
<dbReference type="GO" id="GO:0006508">
    <property type="term" value="P:proteolysis"/>
    <property type="evidence" value="ECO:0007669"/>
    <property type="project" value="UniProtKB-KW"/>
</dbReference>
<sequence>MPIPSEHTAGSQNTDDLSKDDECLGNQPTKIKYKQVDFTLAKFYDEKSDLGDFGYIEGYLSTFEKDRGGDEILPGAFKKTIKRHKASNDRPIRMLFQHNRDEIIGGFPIDKVKEDKKGLWVVGQINLAVQKGAEAYALAKQGVLSDMSIGYSVGADGYDYDKNSGTTYLKEVELWEGSIVGEPMNEGAQILGVKSIEEFNCMKDIENYLKTECKLSSSQRKVLISKIKQFSSQRDVEEKEDQGEIRDVTELDAKLNEIILNQKLDRCLSSFNKNKG</sequence>
<dbReference type="InterPro" id="IPR054613">
    <property type="entry name" value="Peptidase_S78_dom"/>
</dbReference>
<keyword evidence="1" id="KW-1188">Viral release from host cell</keyword>
<dbReference type="InterPro" id="IPR006433">
    <property type="entry name" value="Prohead_protease"/>
</dbReference>